<reference evidence="10 11" key="1">
    <citation type="submission" date="2023-11" db="EMBL/GenBank/DDBJ databases">
        <title>Peredibacter starrii A3.12.</title>
        <authorList>
            <person name="Mitchell R.J."/>
        </authorList>
    </citation>
    <scope>NUCLEOTIDE SEQUENCE [LARGE SCALE GENOMIC DNA]</scope>
    <source>
        <strain evidence="10 11">A3.12</strain>
    </source>
</reference>
<sequence>MNYLLAIDQGTTGTTALVIDAKTLKVLDKEKSDYRQIYPKPGWVEHDLNDIWESVSIAVGSVLKRSKIDPKQIGAIGITNQRETTCAYNKKGTPLHHAIVWQDRRTAAYCEEHSAKYMEVCRKKTGLPLDPYFSGTKMRWFLDHVPSVKVAADRKDLCLSTVDTFLVHRLTDGRSYVTEASNASRTMLMNLETFNWDSELLSFFDISREFLPEIRESFTNFGETRNCGILPDGIPILSILGDQQAALFGQACVRVGDIKSTYGTGAFLLLNTGEKLIHSTTGLLTTAAYSFRGHKVYALEGSAYIAGAAVQWLRDNLKSIKSSPEVSELAAQVTDLSQMEHVLFMPFFTGIGTPYWNSHAKAAIVGLTRDTHNGHIARACLEGIALSLNDSVSSFKKDFPQLNDIRVDGGAAANDILMQMQANFSQKTILRPQVIDTTAFGVAVGCLVGRGEVSIEDMGRYWKLEKEFTPEKNPYYGKKKTLWDETIKRLYL</sequence>
<evidence type="ECO:0000259" key="9">
    <source>
        <dbReference type="Pfam" id="PF02782"/>
    </source>
</evidence>
<dbReference type="KEGG" id="psti:SOO65_01285"/>
<dbReference type="NCBIfam" id="NF000756">
    <property type="entry name" value="PRK00047.1"/>
    <property type="match status" value="1"/>
</dbReference>
<dbReference type="FunFam" id="3.30.420.40:FF:000008">
    <property type="entry name" value="Glycerol kinase"/>
    <property type="match status" value="1"/>
</dbReference>
<dbReference type="Pfam" id="PF00370">
    <property type="entry name" value="FGGY_N"/>
    <property type="match status" value="1"/>
</dbReference>
<dbReference type="InterPro" id="IPR000577">
    <property type="entry name" value="Carb_kinase_FGGY"/>
</dbReference>
<feature type="domain" description="Carbohydrate kinase FGGY N-terminal" evidence="8">
    <location>
        <begin position="3"/>
        <end position="249"/>
    </location>
</feature>
<evidence type="ECO:0000313" key="11">
    <source>
        <dbReference type="Proteomes" id="UP001324634"/>
    </source>
</evidence>
<keyword evidence="6" id="KW-0067">ATP-binding</keyword>
<dbReference type="InterPro" id="IPR043129">
    <property type="entry name" value="ATPase_NBD"/>
</dbReference>
<dbReference type="SUPFAM" id="SSF53067">
    <property type="entry name" value="Actin-like ATPase domain"/>
    <property type="match status" value="2"/>
</dbReference>
<evidence type="ECO:0000259" key="8">
    <source>
        <dbReference type="Pfam" id="PF00370"/>
    </source>
</evidence>
<dbReference type="InterPro" id="IPR018483">
    <property type="entry name" value="Carb_kinase_FGGY_CS"/>
</dbReference>
<dbReference type="PANTHER" id="PTHR10196:SF69">
    <property type="entry name" value="GLYCEROL KINASE"/>
    <property type="match status" value="1"/>
</dbReference>
<dbReference type="EMBL" id="CP139487">
    <property type="protein sequence ID" value="WPU65374.1"/>
    <property type="molecule type" value="Genomic_DNA"/>
</dbReference>
<dbReference type="PROSITE" id="PS00933">
    <property type="entry name" value="FGGY_KINASES_1"/>
    <property type="match status" value="1"/>
</dbReference>
<keyword evidence="4 10" id="KW-0418">Kinase</keyword>
<dbReference type="GO" id="GO:0006071">
    <property type="term" value="P:glycerol metabolic process"/>
    <property type="evidence" value="ECO:0007669"/>
    <property type="project" value="UniProtKB-KW"/>
</dbReference>
<accession>A0AAX4HQ20</accession>
<dbReference type="AlphaFoldDB" id="A0AAX4HQ20"/>
<evidence type="ECO:0000256" key="3">
    <source>
        <dbReference type="ARBA" id="ARBA00022741"/>
    </source>
</evidence>
<evidence type="ECO:0000256" key="1">
    <source>
        <dbReference type="ARBA" id="ARBA00009156"/>
    </source>
</evidence>
<dbReference type="RefSeq" id="WP_321395720.1">
    <property type="nucleotide sequence ID" value="NZ_CP139487.1"/>
</dbReference>
<organism evidence="10 11">
    <name type="scientific">Peredibacter starrii</name>
    <dbReference type="NCBI Taxonomy" id="28202"/>
    <lineage>
        <taxon>Bacteria</taxon>
        <taxon>Pseudomonadati</taxon>
        <taxon>Bdellovibrionota</taxon>
        <taxon>Bacteriovoracia</taxon>
        <taxon>Bacteriovoracales</taxon>
        <taxon>Bacteriovoracaceae</taxon>
        <taxon>Peredibacter</taxon>
    </lineage>
</organism>
<evidence type="ECO:0000256" key="2">
    <source>
        <dbReference type="ARBA" id="ARBA00022679"/>
    </source>
</evidence>
<feature type="domain" description="Carbohydrate kinase FGGY C-terminal" evidence="9">
    <location>
        <begin position="260"/>
        <end position="445"/>
    </location>
</feature>
<dbReference type="GO" id="GO:0004370">
    <property type="term" value="F:glycerol kinase activity"/>
    <property type="evidence" value="ECO:0007669"/>
    <property type="project" value="TreeGrafter"/>
</dbReference>
<dbReference type="InterPro" id="IPR018484">
    <property type="entry name" value="FGGY_N"/>
</dbReference>
<keyword evidence="2 10" id="KW-0808">Transferase</keyword>
<gene>
    <name evidence="10" type="primary">glpK</name>
    <name evidence="10" type="ORF">SOO65_01285</name>
</gene>
<name>A0AAX4HQ20_9BACT</name>
<evidence type="ECO:0000256" key="5">
    <source>
        <dbReference type="ARBA" id="ARBA00022798"/>
    </source>
</evidence>
<dbReference type="PANTHER" id="PTHR10196">
    <property type="entry name" value="SUGAR KINASE"/>
    <property type="match status" value="1"/>
</dbReference>
<keyword evidence="11" id="KW-1185">Reference proteome</keyword>
<protein>
    <recommendedName>
        <fullName evidence="7">ATP:glycerol 3-phosphotransferase</fullName>
    </recommendedName>
</protein>
<dbReference type="Gene3D" id="3.30.420.40">
    <property type="match status" value="2"/>
</dbReference>
<dbReference type="PIRSF" id="PIRSF000538">
    <property type="entry name" value="GlpK"/>
    <property type="match status" value="1"/>
</dbReference>
<dbReference type="GO" id="GO:0005829">
    <property type="term" value="C:cytosol"/>
    <property type="evidence" value="ECO:0007669"/>
    <property type="project" value="TreeGrafter"/>
</dbReference>
<dbReference type="GO" id="GO:0005524">
    <property type="term" value="F:ATP binding"/>
    <property type="evidence" value="ECO:0007669"/>
    <property type="project" value="UniProtKB-KW"/>
</dbReference>
<keyword evidence="3" id="KW-0547">Nucleotide-binding</keyword>
<comment type="similarity">
    <text evidence="1">Belongs to the FGGY kinase family.</text>
</comment>
<dbReference type="InterPro" id="IPR018485">
    <property type="entry name" value="FGGY_C"/>
</dbReference>
<keyword evidence="5" id="KW-0319">Glycerol metabolism</keyword>
<dbReference type="Proteomes" id="UP001324634">
    <property type="component" value="Chromosome"/>
</dbReference>
<evidence type="ECO:0000256" key="6">
    <source>
        <dbReference type="ARBA" id="ARBA00022840"/>
    </source>
</evidence>
<evidence type="ECO:0000256" key="4">
    <source>
        <dbReference type="ARBA" id="ARBA00022777"/>
    </source>
</evidence>
<evidence type="ECO:0000313" key="10">
    <source>
        <dbReference type="EMBL" id="WPU65374.1"/>
    </source>
</evidence>
<evidence type="ECO:0000256" key="7">
    <source>
        <dbReference type="ARBA" id="ARBA00043149"/>
    </source>
</evidence>
<proteinExistence type="inferred from homology"/>
<dbReference type="Pfam" id="PF02782">
    <property type="entry name" value="FGGY_C"/>
    <property type="match status" value="1"/>
</dbReference>